<feature type="binding site" evidence="10">
    <location>
        <position position="195"/>
    </location>
    <ligand>
        <name>Na(+)</name>
        <dbReference type="ChEBI" id="CHEBI:29101"/>
        <note>structural</note>
    </ligand>
</feature>
<proteinExistence type="inferred from homology"/>
<keyword evidence="13" id="KW-1185">Reference proteome</keyword>
<evidence type="ECO:0000256" key="1">
    <source>
        <dbReference type="ARBA" id="ARBA00004651"/>
    </source>
</evidence>
<keyword evidence="6 10" id="KW-0407">Ion channel</keyword>
<keyword evidence="3 10" id="KW-0812">Transmembrane</keyword>
<feature type="region of interest" description="Disordered" evidence="11">
    <location>
        <begin position="33"/>
        <end position="67"/>
    </location>
</feature>
<feature type="compositionally biased region" description="Polar residues" evidence="11">
    <location>
        <begin position="54"/>
        <end position="65"/>
    </location>
</feature>
<evidence type="ECO:0000313" key="12">
    <source>
        <dbReference type="EMBL" id="KAB5607938.1"/>
    </source>
</evidence>
<organism evidence="12 13">
    <name type="scientific">Bifidobacterium jacchi</name>
    <dbReference type="NCBI Taxonomy" id="2490545"/>
    <lineage>
        <taxon>Bacteria</taxon>
        <taxon>Bacillati</taxon>
        <taxon>Actinomycetota</taxon>
        <taxon>Actinomycetes</taxon>
        <taxon>Bifidobacteriales</taxon>
        <taxon>Bifidobacteriaceae</taxon>
        <taxon>Bifidobacterium</taxon>
    </lineage>
</organism>
<keyword evidence="10" id="KW-0406">Ion transport</keyword>
<evidence type="ECO:0000256" key="6">
    <source>
        <dbReference type="ARBA" id="ARBA00023303"/>
    </source>
</evidence>
<keyword evidence="10" id="KW-0915">Sodium</keyword>
<protein>
    <recommendedName>
        <fullName evidence="10">Fluoride-specific ion channel FluC</fullName>
    </recommendedName>
</protein>
<reference evidence="12 13" key="1">
    <citation type="journal article" date="2019" name="Int. J. Syst. Evol. Microbiol.">
        <title>Bifidobacterium jacchi sp. nov., isolated from the faeces of a baby common marmoset (Callithrix jacchus).</title>
        <authorList>
            <person name="Modesto M."/>
            <person name="Watanabe K."/>
            <person name="Arita M."/>
            <person name="Satti M."/>
            <person name="Oki K."/>
            <person name="Sciavilla P."/>
            <person name="Patavino C."/>
            <person name="Camma C."/>
            <person name="Michelini S."/>
            <person name="Sgorbati B."/>
            <person name="Mattarelli P."/>
        </authorList>
    </citation>
    <scope>NUCLEOTIDE SEQUENCE [LARGE SCALE GENOMIC DNA]</scope>
    <source>
        <strain evidence="12 13">MRM 9.3</strain>
    </source>
</reference>
<keyword evidence="5 10" id="KW-0472">Membrane</keyword>
<comment type="subcellular location">
    <subcellularLocation>
        <location evidence="1 10">Cell membrane</location>
        <topology evidence="1 10">Multi-pass membrane protein</topology>
    </subcellularLocation>
</comment>
<feature type="compositionally biased region" description="Low complexity" evidence="11">
    <location>
        <begin position="261"/>
        <end position="282"/>
    </location>
</feature>
<feature type="transmembrane region" description="Helical" evidence="10">
    <location>
        <begin position="149"/>
        <end position="169"/>
    </location>
</feature>
<dbReference type="PANTHER" id="PTHR28259:SF1">
    <property type="entry name" value="FLUORIDE EXPORT PROTEIN 1-RELATED"/>
    <property type="match status" value="1"/>
</dbReference>
<dbReference type="GO" id="GO:0046872">
    <property type="term" value="F:metal ion binding"/>
    <property type="evidence" value="ECO:0007669"/>
    <property type="project" value="UniProtKB-KW"/>
</dbReference>
<keyword evidence="10" id="KW-0479">Metal-binding</keyword>
<dbReference type="GO" id="GO:0140114">
    <property type="term" value="P:cellular detoxification of fluoride"/>
    <property type="evidence" value="ECO:0007669"/>
    <property type="project" value="UniProtKB-UniRule"/>
</dbReference>
<comment type="activity regulation">
    <text evidence="10">Na(+) is not transported, but it plays an essential structural role and its presence is essential for fluoride channel function.</text>
</comment>
<dbReference type="HAMAP" id="MF_00454">
    <property type="entry name" value="FluC"/>
    <property type="match status" value="1"/>
</dbReference>
<dbReference type="EMBL" id="RQSP01000006">
    <property type="protein sequence ID" value="KAB5607938.1"/>
    <property type="molecule type" value="Genomic_DNA"/>
</dbReference>
<feature type="transmembrane region" description="Helical" evidence="10">
    <location>
        <begin position="106"/>
        <end position="129"/>
    </location>
</feature>
<evidence type="ECO:0000256" key="4">
    <source>
        <dbReference type="ARBA" id="ARBA00022989"/>
    </source>
</evidence>
<dbReference type="AlphaFoldDB" id="A0A5N5RKX4"/>
<dbReference type="Proteomes" id="UP000326336">
    <property type="component" value="Unassembled WGS sequence"/>
</dbReference>
<comment type="similarity">
    <text evidence="7 10">Belongs to the fluoride channel Fluc/FEX (TC 1.A.43) family.</text>
</comment>
<keyword evidence="4 10" id="KW-1133">Transmembrane helix</keyword>
<name>A0A5N5RKX4_9BIFI</name>
<gene>
    <name evidence="10" type="primary">fluC</name>
    <name evidence="10" type="synonym">crcB</name>
    <name evidence="12" type="ORF">EHS19_03140</name>
</gene>
<feature type="region of interest" description="Disordered" evidence="11">
    <location>
        <begin position="305"/>
        <end position="326"/>
    </location>
</feature>
<keyword evidence="10" id="KW-0813">Transport</keyword>
<evidence type="ECO:0000256" key="3">
    <source>
        <dbReference type="ARBA" id="ARBA00022692"/>
    </source>
</evidence>
<feature type="region of interest" description="Disordered" evidence="11">
    <location>
        <begin position="1"/>
        <end position="20"/>
    </location>
</feature>
<feature type="region of interest" description="Disordered" evidence="11">
    <location>
        <begin position="261"/>
        <end position="290"/>
    </location>
</feature>
<accession>A0A5N5RKX4</accession>
<evidence type="ECO:0000256" key="11">
    <source>
        <dbReference type="SAM" id="MobiDB-lite"/>
    </source>
</evidence>
<dbReference type="InterPro" id="IPR003691">
    <property type="entry name" value="FluC"/>
</dbReference>
<dbReference type="Pfam" id="PF02537">
    <property type="entry name" value="CRCB"/>
    <property type="match status" value="1"/>
</dbReference>
<evidence type="ECO:0000313" key="13">
    <source>
        <dbReference type="Proteomes" id="UP000326336"/>
    </source>
</evidence>
<comment type="caution">
    <text evidence="12">The sequence shown here is derived from an EMBL/GenBank/DDBJ whole genome shotgun (WGS) entry which is preliminary data.</text>
</comment>
<dbReference type="PANTHER" id="PTHR28259">
    <property type="entry name" value="FLUORIDE EXPORT PROTEIN 1-RELATED"/>
    <property type="match status" value="1"/>
</dbReference>
<dbReference type="GO" id="GO:0005886">
    <property type="term" value="C:plasma membrane"/>
    <property type="evidence" value="ECO:0007669"/>
    <property type="project" value="UniProtKB-SubCell"/>
</dbReference>
<comment type="catalytic activity">
    <reaction evidence="8">
        <text>fluoride(in) = fluoride(out)</text>
        <dbReference type="Rhea" id="RHEA:76159"/>
        <dbReference type="ChEBI" id="CHEBI:17051"/>
    </reaction>
    <physiologicalReaction direction="left-to-right" evidence="8">
        <dbReference type="Rhea" id="RHEA:76160"/>
    </physiologicalReaction>
</comment>
<feature type="binding site" evidence="10">
    <location>
        <position position="192"/>
    </location>
    <ligand>
        <name>Na(+)</name>
        <dbReference type="ChEBI" id="CHEBI:29101"/>
        <note>structural</note>
    </ligand>
</feature>
<evidence type="ECO:0000256" key="8">
    <source>
        <dbReference type="ARBA" id="ARBA00035585"/>
    </source>
</evidence>
<keyword evidence="2 10" id="KW-1003">Cell membrane</keyword>
<feature type="transmembrane region" description="Helical" evidence="10">
    <location>
        <begin position="181"/>
        <end position="202"/>
    </location>
</feature>
<evidence type="ECO:0000256" key="9">
    <source>
        <dbReference type="ARBA" id="ARBA00049940"/>
    </source>
</evidence>
<evidence type="ECO:0000256" key="10">
    <source>
        <dbReference type="HAMAP-Rule" id="MF_00454"/>
    </source>
</evidence>
<evidence type="ECO:0000256" key="5">
    <source>
        <dbReference type="ARBA" id="ARBA00023136"/>
    </source>
</evidence>
<feature type="transmembrane region" description="Helical" evidence="10">
    <location>
        <begin position="217"/>
        <end position="242"/>
    </location>
</feature>
<dbReference type="RefSeq" id="WP_151916342.1">
    <property type="nucleotide sequence ID" value="NZ_RQSP01000006.1"/>
</dbReference>
<sequence length="326" mass="33269">MTDDSSGESQPSNSTGIPADSAAGVAAGIAADSPAGSAAGGRASGITDSAAGSPPSNTAGSTTESAAEPATMEFAATGPAAALSDRQPPKIPLAPMKRMQARFNPLADAMLYLVVFAGGFFGTAMRYGLSALMPRPAAANGFWSAFHPATFIANMIATFVFAALAAYMSQATWIRKRSRELVSRGVGMGMCGGFSTLSAMVIEELTSIRAGQIGGFVFYMMISFICGLLVAALGVHLAIAIGGKRAARVARRQVEHAVHAGGASRAGGVSDAADAGDASRAGSVGGLSNNPEMLRELRDAIPSFEPEPITDEVPLVEDPMRGEAHE</sequence>
<evidence type="ECO:0000256" key="2">
    <source>
        <dbReference type="ARBA" id="ARBA00022475"/>
    </source>
</evidence>
<comment type="function">
    <text evidence="9 10">Fluoride-specific ion channel. Important for reducing fluoride concentration in the cell, thus reducing its toxicity.</text>
</comment>
<dbReference type="OrthoDB" id="3240363at2"/>
<evidence type="ECO:0000256" key="7">
    <source>
        <dbReference type="ARBA" id="ARBA00035120"/>
    </source>
</evidence>
<dbReference type="GO" id="GO:0062054">
    <property type="term" value="F:fluoride channel activity"/>
    <property type="evidence" value="ECO:0007669"/>
    <property type="project" value="UniProtKB-UniRule"/>
</dbReference>